<organism evidence="2 3">
    <name type="scientific">Microthyrium microscopicum</name>
    <dbReference type="NCBI Taxonomy" id="703497"/>
    <lineage>
        <taxon>Eukaryota</taxon>
        <taxon>Fungi</taxon>
        <taxon>Dikarya</taxon>
        <taxon>Ascomycota</taxon>
        <taxon>Pezizomycotina</taxon>
        <taxon>Dothideomycetes</taxon>
        <taxon>Dothideomycetes incertae sedis</taxon>
        <taxon>Microthyriales</taxon>
        <taxon>Microthyriaceae</taxon>
        <taxon>Microthyrium</taxon>
    </lineage>
</organism>
<feature type="compositionally biased region" description="Basic and acidic residues" evidence="1">
    <location>
        <begin position="245"/>
        <end position="269"/>
    </location>
</feature>
<feature type="region of interest" description="Disordered" evidence="1">
    <location>
        <begin position="1"/>
        <end position="64"/>
    </location>
</feature>
<evidence type="ECO:0000313" key="3">
    <source>
        <dbReference type="Proteomes" id="UP000799302"/>
    </source>
</evidence>
<dbReference type="SUPFAM" id="SSF57701">
    <property type="entry name" value="Zn2/Cys6 DNA-binding domain"/>
    <property type="match status" value="1"/>
</dbReference>
<dbReference type="InterPro" id="IPR036864">
    <property type="entry name" value="Zn2-C6_fun-type_DNA-bd_sf"/>
</dbReference>
<evidence type="ECO:0008006" key="4">
    <source>
        <dbReference type="Google" id="ProtNLM"/>
    </source>
</evidence>
<feature type="region of interest" description="Disordered" evidence="1">
    <location>
        <begin position="398"/>
        <end position="420"/>
    </location>
</feature>
<feature type="compositionally biased region" description="Polar residues" evidence="1">
    <location>
        <begin position="333"/>
        <end position="344"/>
    </location>
</feature>
<feature type="compositionally biased region" description="Pro residues" evidence="1">
    <location>
        <begin position="25"/>
        <end position="34"/>
    </location>
</feature>
<feature type="region of interest" description="Disordered" evidence="1">
    <location>
        <begin position="484"/>
        <end position="558"/>
    </location>
</feature>
<proteinExistence type="predicted"/>
<name>A0A6A6UWX0_9PEZI</name>
<dbReference type="AlphaFoldDB" id="A0A6A6UWX0"/>
<dbReference type="EMBL" id="MU004230">
    <property type="protein sequence ID" value="KAF2675474.1"/>
    <property type="molecule type" value="Genomic_DNA"/>
</dbReference>
<evidence type="ECO:0000313" key="2">
    <source>
        <dbReference type="EMBL" id="KAF2675474.1"/>
    </source>
</evidence>
<feature type="compositionally biased region" description="Polar residues" evidence="1">
    <location>
        <begin position="9"/>
        <end position="18"/>
    </location>
</feature>
<keyword evidence="3" id="KW-1185">Reference proteome</keyword>
<feature type="compositionally biased region" description="Pro residues" evidence="1">
    <location>
        <begin position="317"/>
        <end position="328"/>
    </location>
</feature>
<dbReference type="Gene3D" id="4.10.240.10">
    <property type="entry name" value="Zn(2)-C6 fungal-type DNA-binding domain"/>
    <property type="match status" value="1"/>
</dbReference>
<reference evidence="2" key="1">
    <citation type="journal article" date="2020" name="Stud. Mycol.">
        <title>101 Dothideomycetes genomes: a test case for predicting lifestyles and emergence of pathogens.</title>
        <authorList>
            <person name="Haridas S."/>
            <person name="Albert R."/>
            <person name="Binder M."/>
            <person name="Bloem J."/>
            <person name="Labutti K."/>
            <person name="Salamov A."/>
            <person name="Andreopoulos B."/>
            <person name="Baker S."/>
            <person name="Barry K."/>
            <person name="Bills G."/>
            <person name="Bluhm B."/>
            <person name="Cannon C."/>
            <person name="Castanera R."/>
            <person name="Culley D."/>
            <person name="Daum C."/>
            <person name="Ezra D."/>
            <person name="Gonzalez J."/>
            <person name="Henrissat B."/>
            <person name="Kuo A."/>
            <person name="Liang C."/>
            <person name="Lipzen A."/>
            <person name="Lutzoni F."/>
            <person name="Magnuson J."/>
            <person name="Mondo S."/>
            <person name="Nolan M."/>
            <person name="Ohm R."/>
            <person name="Pangilinan J."/>
            <person name="Park H.-J."/>
            <person name="Ramirez L."/>
            <person name="Alfaro M."/>
            <person name="Sun H."/>
            <person name="Tritt A."/>
            <person name="Yoshinaga Y."/>
            <person name="Zwiers L.-H."/>
            <person name="Turgeon B."/>
            <person name="Goodwin S."/>
            <person name="Spatafora J."/>
            <person name="Crous P."/>
            <person name="Grigoriev I."/>
        </authorList>
    </citation>
    <scope>NUCLEOTIDE SEQUENCE</scope>
    <source>
        <strain evidence="2">CBS 115976</strain>
    </source>
</reference>
<feature type="compositionally biased region" description="Basic and acidic residues" evidence="1">
    <location>
        <begin position="295"/>
        <end position="306"/>
    </location>
</feature>
<evidence type="ECO:0000256" key="1">
    <source>
        <dbReference type="SAM" id="MobiDB-lite"/>
    </source>
</evidence>
<dbReference type="Proteomes" id="UP000799302">
    <property type="component" value="Unassembled WGS sequence"/>
</dbReference>
<feature type="region of interest" description="Disordered" evidence="1">
    <location>
        <begin position="245"/>
        <end position="344"/>
    </location>
</feature>
<feature type="compositionally biased region" description="Polar residues" evidence="1">
    <location>
        <begin position="512"/>
        <end position="531"/>
    </location>
</feature>
<accession>A0A6A6UWX0</accession>
<gene>
    <name evidence="2" type="ORF">BT63DRAFT_409557</name>
</gene>
<dbReference type="GO" id="GO:0008270">
    <property type="term" value="F:zinc ion binding"/>
    <property type="evidence" value="ECO:0007669"/>
    <property type="project" value="InterPro"/>
</dbReference>
<feature type="compositionally biased region" description="Basic and acidic residues" evidence="1">
    <location>
        <begin position="490"/>
        <end position="511"/>
    </location>
</feature>
<feature type="compositionally biased region" description="Basic and acidic residues" evidence="1">
    <location>
        <begin position="532"/>
        <end position="558"/>
    </location>
</feature>
<dbReference type="GO" id="GO:0000981">
    <property type="term" value="F:DNA-binding transcription factor activity, RNA polymerase II-specific"/>
    <property type="evidence" value="ECO:0007669"/>
    <property type="project" value="InterPro"/>
</dbReference>
<sequence>MADRHGITAAQTRPQTYGQPVFGAPFPPHQPPPQDQDAARIPPIWTNQNPPLPRGRAPKDPNARTAKYNCNSIQELETSLRAYLDNPPATPEHSTCEITLWQNASLIVPESDLPQPTQTNQHSNGPVWNPPTVLDALQPTPDPKDIVKKQRAVSKLCVSAIQRVDGFKYSFHNNWKSGEENAFRFSYYCNDSLLNKDRVANGKAGTAGRRATKPVYDCKGVLSIKFSATRSCIDVIYKHIPCHDTYERRAPPPRRDSKRRAQWEKEQPEKFVISPTSTVYTDKVSPGDASMPEVMQKKEAEEDSWKSKKRQKKSHPAPTPPNPTPNPTPNTNSSRASVSAESELRQQSMVSLLELIRTNDSSDSAAKTQEKQVMNMRAASVNGNGILPLGPMSTMNRPHPPPNFAPRPVQPPKQPMPQQPLPPPEPISANPCETCAHFGSRCDRKMPHCDNCKSRHWPCWYKPPEKRQNKNLAAAQEREIFTLRQQLDTSSKEREQLTRARDQAQQERDKVQQSYNGTQKHLEQVQQNLKNSQDEHEKTQKRLKDTIKDSQDRWKESETRIKSLETQLQEKTLAASQAQAQAAQVATHNTAHIHRQPLPPTYAPHQITPVTRQNTLPSYSSHAASNADRTLNQNYFSGYPPPNPAHNNRGHMFPPAQSMVQPRWGQQPILQQYSQSHENPNIWDNSHMPSQMR</sequence>
<protein>
    <recommendedName>
        <fullName evidence="4">Zn(2)-C6 fungal-type domain-containing protein</fullName>
    </recommendedName>
</protein>
<dbReference type="SUPFAM" id="SSF57997">
    <property type="entry name" value="Tropomyosin"/>
    <property type="match status" value="1"/>
</dbReference>
<dbReference type="OrthoDB" id="3251668at2759"/>